<keyword evidence="8" id="KW-0472">Membrane</keyword>
<keyword evidence="4" id="KW-0119">Carbohydrate metabolism</keyword>
<evidence type="ECO:0000256" key="1">
    <source>
        <dbReference type="ARBA" id="ARBA00005641"/>
    </source>
</evidence>
<dbReference type="VEuPathDB" id="FungiDB:PYU1_G002809"/>
<dbReference type="PANTHER" id="PTHR35923:SF2">
    <property type="entry name" value="ENDOGLUCANASE"/>
    <property type="match status" value="1"/>
</dbReference>
<keyword evidence="6" id="KW-0624">Polysaccharide degradation</keyword>
<keyword evidence="11" id="KW-1185">Reference proteome</keyword>
<dbReference type="Gene3D" id="3.20.20.80">
    <property type="entry name" value="Glycosidases"/>
    <property type="match status" value="1"/>
</dbReference>
<dbReference type="OMA" id="VAPQQYF"/>
<keyword evidence="8" id="KW-1133">Transmembrane helix</keyword>
<evidence type="ECO:0000256" key="4">
    <source>
        <dbReference type="ARBA" id="ARBA00023277"/>
    </source>
</evidence>
<accession>K3WCX1</accession>
<reference evidence="11" key="1">
    <citation type="journal article" date="2010" name="Genome Biol.">
        <title>Genome sequence of the necrotrophic plant pathogen Pythium ultimum reveals original pathogenicity mechanisms and effector repertoire.</title>
        <authorList>
            <person name="Levesque C.A."/>
            <person name="Brouwer H."/>
            <person name="Cano L."/>
            <person name="Hamilton J.P."/>
            <person name="Holt C."/>
            <person name="Huitema E."/>
            <person name="Raffaele S."/>
            <person name="Robideau G.P."/>
            <person name="Thines M."/>
            <person name="Win J."/>
            <person name="Zerillo M.M."/>
            <person name="Beakes G.W."/>
            <person name="Boore J.L."/>
            <person name="Busam D."/>
            <person name="Dumas B."/>
            <person name="Ferriera S."/>
            <person name="Fuerstenberg S.I."/>
            <person name="Gachon C.M."/>
            <person name="Gaulin E."/>
            <person name="Govers F."/>
            <person name="Grenville-Briggs L."/>
            <person name="Horner N."/>
            <person name="Hostetler J."/>
            <person name="Jiang R.H."/>
            <person name="Johnson J."/>
            <person name="Krajaejun T."/>
            <person name="Lin H."/>
            <person name="Meijer H.J."/>
            <person name="Moore B."/>
            <person name="Morris P."/>
            <person name="Phuntmart V."/>
            <person name="Puiu D."/>
            <person name="Shetty J."/>
            <person name="Stajich J.E."/>
            <person name="Tripathy S."/>
            <person name="Wawra S."/>
            <person name="van West P."/>
            <person name="Whitty B.R."/>
            <person name="Coutinho P.M."/>
            <person name="Henrissat B."/>
            <person name="Martin F."/>
            <person name="Thomas P.D."/>
            <person name="Tyler B.M."/>
            <person name="De Vries R.P."/>
            <person name="Kamoun S."/>
            <person name="Yandell M."/>
            <person name="Tisserat N."/>
            <person name="Buell C.R."/>
        </authorList>
    </citation>
    <scope>NUCLEOTIDE SEQUENCE</scope>
    <source>
        <strain evidence="11">DAOM:BR144</strain>
    </source>
</reference>
<dbReference type="InterPro" id="IPR001547">
    <property type="entry name" value="Glyco_hydro_5"/>
</dbReference>
<dbReference type="GO" id="GO:0030245">
    <property type="term" value="P:cellulose catabolic process"/>
    <property type="evidence" value="ECO:0007669"/>
    <property type="project" value="UniProtKB-KW"/>
</dbReference>
<reference evidence="11" key="2">
    <citation type="submission" date="2010-04" db="EMBL/GenBank/DDBJ databases">
        <authorList>
            <person name="Buell R."/>
            <person name="Hamilton J."/>
            <person name="Hostetler J."/>
        </authorList>
    </citation>
    <scope>NUCLEOTIDE SEQUENCE [LARGE SCALE GENOMIC DNA]</scope>
    <source>
        <strain evidence="11">DAOM:BR144</strain>
    </source>
</reference>
<evidence type="ECO:0000313" key="10">
    <source>
        <dbReference type="EnsemblProtists" id="PYU1_T002812"/>
    </source>
</evidence>
<evidence type="ECO:0000313" key="11">
    <source>
        <dbReference type="Proteomes" id="UP000019132"/>
    </source>
</evidence>
<evidence type="ECO:0000256" key="2">
    <source>
        <dbReference type="ARBA" id="ARBA00022801"/>
    </source>
</evidence>
<name>K3WCX1_GLOUD</name>
<evidence type="ECO:0000256" key="3">
    <source>
        <dbReference type="ARBA" id="ARBA00023001"/>
    </source>
</evidence>
<keyword evidence="2 7" id="KW-0378">Hydrolase</keyword>
<dbReference type="SUPFAM" id="SSF51445">
    <property type="entry name" value="(Trans)glycosidases"/>
    <property type="match status" value="1"/>
</dbReference>
<evidence type="ECO:0000256" key="7">
    <source>
        <dbReference type="RuleBase" id="RU361153"/>
    </source>
</evidence>
<dbReference type="eggNOG" id="ENOG502QUB5">
    <property type="taxonomic scope" value="Eukaryota"/>
</dbReference>
<keyword evidence="8" id="KW-0812">Transmembrane</keyword>
<dbReference type="InterPro" id="IPR017853">
    <property type="entry name" value="GH"/>
</dbReference>
<dbReference type="GO" id="GO:0004553">
    <property type="term" value="F:hydrolase activity, hydrolyzing O-glycosyl compounds"/>
    <property type="evidence" value="ECO:0007669"/>
    <property type="project" value="InterPro"/>
</dbReference>
<dbReference type="HOGENOM" id="CLU_022692_0_0_1"/>
<dbReference type="AlphaFoldDB" id="K3WCX1"/>
<evidence type="ECO:0000256" key="8">
    <source>
        <dbReference type="SAM" id="Phobius"/>
    </source>
</evidence>
<feature type="transmembrane region" description="Helical" evidence="8">
    <location>
        <begin position="148"/>
        <end position="171"/>
    </location>
</feature>
<keyword evidence="3" id="KW-0136">Cellulose degradation</keyword>
<dbReference type="PANTHER" id="PTHR35923">
    <property type="entry name" value="MAJOR EXTRACELLULAR ENDOGLUCANASE"/>
    <property type="match status" value="1"/>
</dbReference>
<proteinExistence type="inferred from homology"/>
<dbReference type="Proteomes" id="UP000019132">
    <property type="component" value="Unassembled WGS sequence"/>
</dbReference>
<organism evidence="10 11">
    <name type="scientific">Globisporangium ultimum (strain ATCC 200006 / CBS 805.95 / DAOM BR144)</name>
    <name type="common">Pythium ultimum</name>
    <dbReference type="NCBI Taxonomy" id="431595"/>
    <lineage>
        <taxon>Eukaryota</taxon>
        <taxon>Sar</taxon>
        <taxon>Stramenopiles</taxon>
        <taxon>Oomycota</taxon>
        <taxon>Peronosporomycetes</taxon>
        <taxon>Pythiales</taxon>
        <taxon>Pythiaceae</taxon>
        <taxon>Globisporangium</taxon>
    </lineage>
</organism>
<dbReference type="STRING" id="431595.K3WCX1"/>
<evidence type="ECO:0000259" key="9">
    <source>
        <dbReference type="Pfam" id="PF00150"/>
    </source>
</evidence>
<comment type="similarity">
    <text evidence="1 7">Belongs to the glycosyl hydrolase 5 (cellulase A) family.</text>
</comment>
<evidence type="ECO:0000256" key="6">
    <source>
        <dbReference type="ARBA" id="ARBA00023326"/>
    </source>
</evidence>
<evidence type="ECO:0000256" key="5">
    <source>
        <dbReference type="ARBA" id="ARBA00023295"/>
    </source>
</evidence>
<protein>
    <recommendedName>
        <fullName evidence="9">Glycoside hydrolase family 5 domain-containing protein</fullName>
    </recommendedName>
</protein>
<reference evidence="10" key="3">
    <citation type="submission" date="2015-02" db="UniProtKB">
        <authorList>
            <consortium name="EnsemblProtists"/>
        </authorList>
    </citation>
    <scope>IDENTIFICATION</scope>
    <source>
        <strain evidence="10">DAOM BR144</strain>
    </source>
</reference>
<feature type="domain" description="Glycoside hydrolase family 5" evidence="9">
    <location>
        <begin position="247"/>
        <end position="578"/>
    </location>
</feature>
<dbReference type="Pfam" id="PF00150">
    <property type="entry name" value="Cellulase"/>
    <property type="match status" value="1"/>
</dbReference>
<dbReference type="EMBL" id="GL376628">
    <property type="status" value="NOT_ANNOTATED_CDS"/>
    <property type="molecule type" value="Genomic_DNA"/>
</dbReference>
<keyword evidence="5 7" id="KW-0326">Glycosidase</keyword>
<sequence length="638" mass="70687">MARYSHEDVNIDDELVDAQEGLPYSPSLIASSEMLDSSPTVKFSRAESSNIDETDYYVGVGGGVPYYPLPPPPISGGSNDPRRSSFEYSQPHVSFANSVHNGSESGANNASRPFTRGSMLMDRDIEALTVSPSGKKERKRDYKGRYRTWPGLVLLVLLLGAAGFGITYFAVDTRSTSQSRQQEYAIRKFKNGGVKGGDSTSSGDTEIGDELIADDGVIGNPKKYPTSACELPDYQSKNGKIFAVSKNGTEVPIAIKGLNWFGMETGQAIPFGLWDNTENGTTAYQIASFIANNKFNAVRLPLMAAWILDNKIPNGALINKQENRAISVKDYMSLLKSIIKVLQFRKIGVLISMHTLEYNDNGFLWYNDNITEEKFLEAIDILTSNLCDQEYWNIMGIDLKNEPYKGTWGDDSPTDFRAGSQRIANRMLKGCSNWMGFVEGVNGQRSVTIDGEAFAYYDWYGGGLQGAKTAPVEFAVKNKVVYAPHYYTPAVYPQKYFYGAGFTELDDDALRVRIKGTMDDMFGFLAGETGPALLLGEFGGLYEKDAHPRETTKRCTDFSIEIIKKPGWAGGFVWSLNPESAYGYNPKDTAGTFTEGLLEDDWLRANEPFMKAMKAMNDMEDLKLFPCFPTTAEEKEDA</sequence>
<dbReference type="InParanoid" id="K3WCX1"/>
<dbReference type="EnsemblProtists" id="PYU1_T002812">
    <property type="protein sequence ID" value="PYU1_T002812"/>
    <property type="gene ID" value="PYU1_G002809"/>
</dbReference>